<dbReference type="AlphaFoldDB" id="A0A7M5X9X2"/>
<dbReference type="RefSeq" id="XP_066923766.1">
    <property type="nucleotide sequence ID" value="XM_067067665.1"/>
</dbReference>
<evidence type="ECO:0000256" key="8">
    <source>
        <dbReference type="ARBA" id="ARBA00022848"/>
    </source>
</evidence>
<dbReference type="GO" id="GO:0004508">
    <property type="term" value="F:steroid 17-alpha-monooxygenase activity"/>
    <property type="evidence" value="ECO:0007669"/>
    <property type="project" value="TreeGrafter"/>
</dbReference>
<keyword evidence="16" id="KW-1185">Reference proteome</keyword>
<sequence>MFVEILTALLIGPVVCILIQYVKHLSELHKYPKGAFPLPLIGNLNLVLGKKPFTSLRDLSEKYGEVFSLSFGMERIVIINDVINAKEALMSKGLDYSARPNFYSTSFIDGGNGITFNINPKASLFMRKLVAPYIRMHGAHLQQMEEITIAESEDLIRVLAKKNGEPLDPQYQFACSMTNVICGLQFGKRYQVDEEEFRRIHKYSEILTTAVRSGVPIDVFPWLRFFPSESLRLLKEAKRIQAVFKEKYWQHKNTFDERNLRDLIDHLILSSKADASKWKELGYEGSNIDENIIATMQDLIIGGSETVKTMLYWSILFLLHWPQYQDEIYTELQQNVQGKSPRLSDQVKCHLTRAFINEVFRYVTIAPLGVPYKTTRDTILGTKSIPKGAQVIVNYWAIHHDPNYWDHPDEFIPQRWLNEAGEFEGNTNKGFYPFSMGRRSCPGDVLAKMELFIIFSSVVYNFEILPSDEENLPSLEGHTGVSRIPEDYKCVFKPRNMEEALNNA</sequence>
<evidence type="ECO:0000256" key="11">
    <source>
        <dbReference type="ARBA" id="ARBA00023033"/>
    </source>
</evidence>
<dbReference type="InterPro" id="IPR001128">
    <property type="entry name" value="Cyt_P450"/>
</dbReference>
<comment type="similarity">
    <text evidence="4 14">Belongs to the cytochrome P450 family.</text>
</comment>
<dbReference type="Gene3D" id="1.10.630.10">
    <property type="entry name" value="Cytochrome P450"/>
    <property type="match status" value="1"/>
</dbReference>
<feature type="binding site" description="axial binding residue" evidence="13">
    <location>
        <position position="441"/>
    </location>
    <ligand>
        <name>heme</name>
        <dbReference type="ChEBI" id="CHEBI:30413"/>
    </ligand>
    <ligandPart>
        <name>Fe</name>
        <dbReference type="ChEBI" id="CHEBI:18248"/>
    </ligandPart>
</feature>
<keyword evidence="6 13" id="KW-0479">Metal-binding</keyword>
<evidence type="ECO:0000256" key="14">
    <source>
        <dbReference type="RuleBase" id="RU000461"/>
    </source>
</evidence>
<evidence type="ECO:0000256" key="3">
    <source>
        <dbReference type="ARBA" id="ARBA00004406"/>
    </source>
</evidence>
<accession>A0A7M5X9X2</accession>
<protein>
    <submittedName>
        <fullName evidence="15">Uncharacterized protein</fullName>
    </submittedName>
</protein>
<keyword evidence="10 13" id="KW-0408">Iron</keyword>
<reference evidence="15" key="1">
    <citation type="submission" date="2021-01" db="UniProtKB">
        <authorList>
            <consortium name="EnsemblMetazoa"/>
        </authorList>
    </citation>
    <scope>IDENTIFICATION</scope>
</reference>
<evidence type="ECO:0000256" key="4">
    <source>
        <dbReference type="ARBA" id="ARBA00010617"/>
    </source>
</evidence>
<dbReference type="PRINTS" id="PR00385">
    <property type="entry name" value="P450"/>
</dbReference>
<keyword evidence="5 13" id="KW-0349">Heme</keyword>
<dbReference type="Pfam" id="PF00067">
    <property type="entry name" value="p450"/>
    <property type="match status" value="1"/>
</dbReference>
<evidence type="ECO:0000256" key="12">
    <source>
        <dbReference type="ARBA" id="ARBA00023136"/>
    </source>
</evidence>
<dbReference type="InterPro" id="IPR036396">
    <property type="entry name" value="Cyt_P450_sf"/>
</dbReference>
<dbReference type="PANTHER" id="PTHR24289:SF1">
    <property type="entry name" value="STEROID 17-ALPHA-HYDROXYLASE_17,20 LYASE"/>
    <property type="match status" value="1"/>
</dbReference>
<evidence type="ECO:0000256" key="7">
    <source>
        <dbReference type="ARBA" id="ARBA00022824"/>
    </source>
</evidence>
<name>A0A7M5X9X2_9CNID</name>
<keyword evidence="9 14" id="KW-0560">Oxidoreductase</keyword>
<organism evidence="15 16">
    <name type="scientific">Clytia hemisphaerica</name>
    <dbReference type="NCBI Taxonomy" id="252671"/>
    <lineage>
        <taxon>Eukaryota</taxon>
        <taxon>Metazoa</taxon>
        <taxon>Cnidaria</taxon>
        <taxon>Hydrozoa</taxon>
        <taxon>Hydroidolina</taxon>
        <taxon>Leptothecata</taxon>
        <taxon>Obeliida</taxon>
        <taxon>Clytiidae</taxon>
        <taxon>Clytia</taxon>
    </lineage>
</organism>
<evidence type="ECO:0000256" key="13">
    <source>
        <dbReference type="PIRSR" id="PIRSR602401-1"/>
    </source>
</evidence>
<dbReference type="PRINTS" id="PR00463">
    <property type="entry name" value="EP450I"/>
</dbReference>
<comment type="cofactor">
    <cofactor evidence="1 13">
        <name>heme</name>
        <dbReference type="ChEBI" id="CHEBI:30413"/>
    </cofactor>
</comment>
<evidence type="ECO:0000256" key="2">
    <source>
        <dbReference type="ARBA" id="ARBA00004174"/>
    </source>
</evidence>
<dbReference type="GO" id="GO:0005506">
    <property type="term" value="F:iron ion binding"/>
    <property type="evidence" value="ECO:0007669"/>
    <property type="project" value="InterPro"/>
</dbReference>
<keyword evidence="8" id="KW-0492">Microsome</keyword>
<evidence type="ECO:0000313" key="16">
    <source>
        <dbReference type="Proteomes" id="UP000594262"/>
    </source>
</evidence>
<dbReference type="EnsemblMetazoa" id="CLYHEMT019846.1">
    <property type="protein sequence ID" value="CLYHEMP019846.1"/>
    <property type="gene ID" value="CLYHEMG019846"/>
</dbReference>
<evidence type="ECO:0000313" key="15">
    <source>
        <dbReference type="EnsemblMetazoa" id="CLYHEMP019846.1"/>
    </source>
</evidence>
<comment type="subcellular location">
    <subcellularLocation>
        <location evidence="3">Endoplasmic reticulum membrane</location>
        <topology evidence="3">Peripheral membrane protein</topology>
    </subcellularLocation>
    <subcellularLocation>
        <location evidence="2">Microsome membrane</location>
        <topology evidence="2">Peripheral membrane protein</topology>
    </subcellularLocation>
</comment>
<dbReference type="OrthoDB" id="1470350at2759"/>
<evidence type="ECO:0000256" key="10">
    <source>
        <dbReference type="ARBA" id="ARBA00023004"/>
    </source>
</evidence>
<dbReference type="GO" id="GO:0042446">
    <property type="term" value="P:hormone biosynthetic process"/>
    <property type="evidence" value="ECO:0007669"/>
    <property type="project" value="TreeGrafter"/>
</dbReference>
<dbReference type="PANTHER" id="PTHR24289">
    <property type="entry name" value="STEROID 17-ALPHA-HYDROXYLASE/17,20 LYASE"/>
    <property type="match status" value="1"/>
</dbReference>
<dbReference type="InterPro" id="IPR017972">
    <property type="entry name" value="Cyt_P450_CS"/>
</dbReference>
<evidence type="ECO:0000256" key="1">
    <source>
        <dbReference type="ARBA" id="ARBA00001971"/>
    </source>
</evidence>
<evidence type="ECO:0000256" key="5">
    <source>
        <dbReference type="ARBA" id="ARBA00022617"/>
    </source>
</evidence>
<keyword evidence="11 14" id="KW-0503">Monooxygenase</keyword>
<dbReference type="GO" id="GO:0020037">
    <property type="term" value="F:heme binding"/>
    <property type="evidence" value="ECO:0007669"/>
    <property type="project" value="InterPro"/>
</dbReference>
<dbReference type="Proteomes" id="UP000594262">
    <property type="component" value="Unplaced"/>
</dbReference>
<dbReference type="PROSITE" id="PS00086">
    <property type="entry name" value="CYTOCHROME_P450"/>
    <property type="match status" value="1"/>
</dbReference>
<keyword evidence="7" id="KW-0256">Endoplasmic reticulum</keyword>
<keyword evidence="12" id="KW-0472">Membrane</keyword>
<dbReference type="GO" id="GO:0042448">
    <property type="term" value="P:progesterone metabolic process"/>
    <property type="evidence" value="ECO:0007669"/>
    <property type="project" value="TreeGrafter"/>
</dbReference>
<dbReference type="GeneID" id="136811066"/>
<dbReference type="InterPro" id="IPR002401">
    <property type="entry name" value="Cyt_P450_E_grp-I"/>
</dbReference>
<dbReference type="GO" id="GO:0005789">
    <property type="term" value="C:endoplasmic reticulum membrane"/>
    <property type="evidence" value="ECO:0007669"/>
    <property type="project" value="UniProtKB-SubCell"/>
</dbReference>
<proteinExistence type="inferred from homology"/>
<evidence type="ECO:0000256" key="6">
    <source>
        <dbReference type="ARBA" id="ARBA00022723"/>
    </source>
</evidence>
<evidence type="ECO:0000256" key="9">
    <source>
        <dbReference type="ARBA" id="ARBA00023002"/>
    </source>
</evidence>
<dbReference type="SUPFAM" id="SSF48264">
    <property type="entry name" value="Cytochrome P450"/>
    <property type="match status" value="1"/>
</dbReference>
<dbReference type="FunFam" id="1.10.630.10:FF:000238">
    <property type="entry name" value="Cytochrome P450 2A6"/>
    <property type="match status" value="1"/>
</dbReference>